<dbReference type="InterPro" id="IPR043472">
    <property type="entry name" value="Macro_dom-like"/>
</dbReference>
<proteinExistence type="predicted"/>
<organism evidence="2 3">
    <name type="scientific">Paramarasmius palmivorus</name>
    <dbReference type="NCBI Taxonomy" id="297713"/>
    <lineage>
        <taxon>Eukaryota</taxon>
        <taxon>Fungi</taxon>
        <taxon>Dikarya</taxon>
        <taxon>Basidiomycota</taxon>
        <taxon>Agaricomycotina</taxon>
        <taxon>Agaricomycetes</taxon>
        <taxon>Agaricomycetidae</taxon>
        <taxon>Agaricales</taxon>
        <taxon>Marasmiineae</taxon>
        <taxon>Marasmiaceae</taxon>
        <taxon>Paramarasmius</taxon>
    </lineage>
</organism>
<dbReference type="NCBIfam" id="TIGR02452">
    <property type="entry name" value="TIGR02452 family protein"/>
    <property type="match status" value="1"/>
</dbReference>
<accession>A0AAW0CD45</accession>
<dbReference type="Gene3D" id="3.40.220.10">
    <property type="entry name" value="Leucine Aminopeptidase, subunit E, domain 1"/>
    <property type="match status" value="1"/>
</dbReference>
<dbReference type="InterPro" id="IPR019261">
    <property type="entry name" value="PARG_cat_microbial"/>
</dbReference>
<dbReference type="Pfam" id="PF10021">
    <property type="entry name" value="PARG_cat_microb"/>
    <property type="match status" value="1"/>
</dbReference>
<keyword evidence="3" id="KW-1185">Reference proteome</keyword>
<sequence length="275" mass="30101">MTPSLAERRQIAEDTQAHSDLVTVEHALQGATLKAFFTKDQLPALDPSSCPRYPSSPVDLVTSDTFAATRDLIERYPDAANGKVAVLNLASDELPGGGWNKVFCLTQEDSLCYSSTLFKTLDPSYYPWPNLGPGSIAGIFSPGVVIFKDELDNKCVNLKFDDRHVVGIISVAAPRCPSLTSDGRGFANESDLNDLRGKIRLIYRMAARNGREYLVLGAMGCGAYRCPPGVIAKEMKSVLLEPEFKGWFRNITFAIHSNRAGKFDVFKTAFQGVVV</sequence>
<dbReference type="PANTHER" id="PTHR35596:SF1">
    <property type="entry name" value="MICROBIAL-TYPE PARG CATALYTIC DOMAIN-CONTAINING PROTEIN"/>
    <property type="match status" value="1"/>
</dbReference>
<protein>
    <recommendedName>
        <fullName evidence="1">Microbial-type PARG catalytic domain-containing protein</fullName>
    </recommendedName>
</protein>
<dbReference type="SUPFAM" id="SSF52949">
    <property type="entry name" value="Macro domain-like"/>
    <property type="match status" value="1"/>
</dbReference>
<evidence type="ECO:0000259" key="1">
    <source>
        <dbReference type="Pfam" id="PF10021"/>
    </source>
</evidence>
<gene>
    <name evidence="2" type="ORF">VNI00_011145</name>
</gene>
<name>A0AAW0CD45_9AGAR</name>
<dbReference type="PANTHER" id="PTHR35596">
    <property type="entry name" value="DUF2263 DOMAIN-CONTAINING PROTEIN"/>
    <property type="match status" value="1"/>
</dbReference>
<reference evidence="2 3" key="1">
    <citation type="submission" date="2024-01" db="EMBL/GenBank/DDBJ databases">
        <title>A draft genome for a cacao thread blight-causing isolate of Paramarasmius palmivorus.</title>
        <authorList>
            <person name="Baruah I.K."/>
            <person name="Bukari Y."/>
            <person name="Amoako-Attah I."/>
            <person name="Meinhardt L.W."/>
            <person name="Bailey B.A."/>
            <person name="Cohen S.P."/>
        </authorList>
    </citation>
    <scope>NUCLEOTIDE SEQUENCE [LARGE SCALE GENOMIC DNA]</scope>
    <source>
        <strain evidence="2 3">GH-12</strain>
    </source>
</reference>
<evidence type="ECO:0000313" key="3">
    <source>
        <dbReference type="Proteomes" id="UP001383192"/>
    </source>
</evidence>
<evidence type="ECO:0000313" key="2">
    <source>
        <dbReference type="EMBL" id="KAK7037395.1"/>
    </source>
</evidence>
<dbReference type="AlphaFoldDB" id="A0AAW0CD45"/>
<feature type="domain" description="Microbial-type PARG catalytic" evidence="1">
    <location>
        <begin position="57"/>
        <end position="149"/>
    </location>
</feature>
<dbReference type="Proteomes" id="UP001383192">
    <property type="component" value="Unassembled WGS sequence"/>
</dbReference>
<comment type="caution">
    <text evidence="2">The sequence shown here is derived from an EMBL/GenBank/DDBJ whole genome shotgun (WGS) entry which is preliminary data.</text>
</comment>
<dbReference type="InterPro" id="IPR012664">
    <property type="entry name" value="CHP02452"/>
</dbReference>
<dbReference type="EMBL" id="JAYKXP010000047">
    <property type="protein sequence ID" value="KAK7037395.1"/>
    <property type="molecule type" value="Genomic_DNA"/>
</dbReference>